<dbReference type="PANTHER" id="PTHR34846">
    <property type="entry name" value="4-CARBOXYMUCONOLACTONE DECARBOXYLASE FAMILY PROTEIN (AFU_ORTHOLOGUE AFUA_6G11590)"/>
    <property type="match status" value="1"/>
</dbReference>
<dbReference type="Proteomes" id="UP000734511">
    <property type="component" value="Unassembled WGS sequence"/>
</dbReference>
<dbReference type="Pfam" id="PF02627">
    <property type="entry name" value="CMD"/>
    <property type="match status" value="1"/>
</dbReference>
<dbReference type="InterPro" id="IPR003779">
    <property type="entry name" value="CMD-like"/>
</dbReference>
<dbReference type="Gene3D" id="1.20.1290.10">
    <property type="entry name" value="AhpD-like"/>
    <property type="match status" value="1"/>
</dbReference>
<sequence>MEPRINALGTDVGQKFVKHIVGADRVLAGSALSNRTRELVNIRASQINGCGACLDMHVKEAQAAGETPLRLALVAAWRETSVFTDAERAALELTEAGTRFADGSGVSDEVWQNAAKHYDDEELAALVFQVGLINMFNRMNVIIRQQGGDYVAGTVHR</sequence>
<feature type="domain" description="Carboxymuconolactone decarboxylase-like" evidence="1">
    <location>
        <begin position="26"/>
        <end position="95"/>
    </location>
</feature>
<evidence type="ECO:0000313" key="3">
    <source>
        <dbReference type="Proteomes" id="UP000734511"/>
    </source>
</evidence>
<reference evidence="2 3" key="1">
    <citation type="submission" date="2020-03" db="EMBL/GenBank/DDBJ databases">
        <title>WGS of actinomycetes isolated from Thailand.</title>
        <authorList>
            <person name="Thawai C."/>
        </authorList>
    </citation>
    <scope>NUCLEOTIDE SEQUENCE [LARGE SCALE GENOMIC DNA]</scope>
    <source>
        <strain evidence="2 3">PRB2-1</strain>
    </source>
</reference>
<dbReference type="NCBIfam" id="TIGR00778">
    <property type="entry name" value="ahpD_dom"/>
    <property type="match status" value="1"/>
</dbReference>
<protein>
    <submittedName>
        <fullName evidence="2">Carboxymuconolactone decarboxylase family protein</fullName>
    </submittedName>
</protein>
<evidence type="ECO:0000259" key="1">
    <source>
        <dbReference type="Pfam" id="PF02627"/>
    </source>
</evidence>
<name>A0ABX0ZHB7_9ACTN</name>
<dbReference type="EMBL" id="JAATEJ010000004">
    <property type="protein sequence ID" value="NJP43218.1"/>
    <property type="molecule type" value="Genomic_DNA"/>
</dbReference>
<evidence type="ECO:0000313" key="2">
    <source>
        <dbReference type="EMBL" id="NJP43218.1"/>
    </source>
</evidence>
<dbReference type="RefSeq" id="WP_167982102.1">
    <property type="nucleotide sequence ID" value="NZ_JAATEJ010000004.1"/>
</dbReference>
<accession>A0ABX0ZHB7</accession>
<gene>
    <name evidence="2" type="ORF">HCN08_07345</name>
</gene>
<dbReference type="InterPro" id="IPR029032">
    <property type="entry name" value="AhpD-like"/>
</dbReference>
<dbReference type="PANTHER" id="PTHR34846:SF7">
    <property type="entry name" value="BLL7811 PROTEIN"/>
    <property type="match status" value="1"/>
</dbReference>
<dbReference type="SUPFAM" id="SSF69118">
    <property type="entry name" value="AhpD-like"/>
    <property type="match status" value="1"/>
</dbReference>
<organism evidence="2 3">
    <name type="scientific">Actinacidiphila epipremni</name>
    <dbReference type="NCBI Taxonomy" id="2053013"/>
    <lineage>
        <taxon>Bacteria</taxon>
        <taxon>Bacillati</taxon>
        <taxon>Actinomycetota</taxon>
        <taxon>Actinomycetes</taxon>
        <taxon>Kitasatosporales</taxon>
        <taxon>Streptomycetaceae</taxon>
        <taxon>Actinacidiphila</taxon>
    </lineage>
</organism>
<comment type="caution">
    <text evidence="2">The sequence shown here is derived from an EMBL/GenBank/DDBJ whole genome shotgun (WGS) entry which is preliminary data.</text>
</comment>
<keyword evidence="3" id="KW-1185">Reference proteome</keyword>
<dbReference type="InterPro" id="IPR004675">
    <property type="entry name" value="AhpD_core"/>
</dbReference>
<proteinExistence type="predicted"/>